<comment type="caution">
    <text evidence="1">The sequence shown here is derived from an EMBL/GenBank/DDBJ whole genome shotgun (WGS) entry which is preliminary data.</text>
</comment>
<evidence type="ECO:0000313" key="1">
    <source>
        <dbReference type="EMBL" id="MFD1659905.1"/>
    </source>
</evidence>
<gene>
    <name evidence="1" type="ORF">ACFSL4_17305</name>
</gene>
<reference evidence="2" key="1">
    <citation type="journal article" date="2019" name="Int. J. Syst. Evol. Microbiol.">
        <title>The Global Catalogue of Microorganisms (GCM) 10K type strain sequencing project: providing services to taxonomists for standard genome sequencing and annotation.</title>
        <authorList>
            <consortium name="The Broad Institute Genomics Platform"/>
            <consortium name="The Broad Institute Genome Sequencing Center for Infectious Disease"/>
            <person name="Wu L."/>
            <person name="Ma J."/>
        </authorList>
    </citation>
    <scope>NUCLEOTIDE SEQUENCE [LARGE SCALE GENOMIC DNA]</scope>
    <source>
        <strain evidence="2">CGMCC 1.12470</strain>
    </source>
</reference>
<sequence length="43" mass="4422">MPPTLADALAAFQNGALAQKAFGTAVVEHCTRRLLDGLGPLSV</sequence>
<organism evidence="1 2">
    <name type="scientific">Streptomyces caeni</name>
    <dbReference type="NCBI Taxonomy" id="2307231"/>
    <lineage>
        <taxon>Bacteria</taxon>
        <taxon>Bacillati</taxon>
        <taxon>Actinomycetota</taxon>
        <taxon>Actinomycetes</taxon>
        <taxon>Kitasatosporales</taxon>
        <taxon>Streptomycetaceae</taxon>
        <taxon>Streptomyces</taxon>
    </lineage>
</organism>
<protein>
    <submittedName>
        <fullName evidence="1">Uncharacterized protein</fullName>
    </submittedName>
</protein>
<accession>A0ABW4IVB1</accession>
<evidence type="ECO:0000313" key="2">
    <source>
        <dbReference type="Proteomes" id="UP001597261"/>
    </source>
</evidence>
<keyword evidence="2" id="KW-1185">Reference proteome</keyword>
<name>A0ABW4IVB1_9ACTN</name>
<dbReference type="Proteomes" id="UP001597261">
    <property type="component" value="Unassembled WGS sequence"/>
</dbReference>
<dbReference type="RefSeq" id="WP_381083621.1">
    <property type="nucleotide sequence ID" value="NZ_JBHUDX010000047.1"/>
</dbReference>
<proteinExistence type="predicted"/>
<dbReference type="EMBL" id="JBHUDX010000047">
    <property type="protein sequence ID" value="MFD1659905.1"/>
    <property type="molecule type" value="Genomic_DNA"/>
</dbReference>